<dbReference type="RefSeq" id="WP_010693339.1">
    <property type="nucleotide sequence ID" value="NZ_CP061007.1"/>
</dbReference>
<evidence type="ECO:0000313" key="1">
    <source>
        <dbReference type="EMBL" id="PKW16999.1"/>
    </source>
</evidence>
<proteinExistence type="predicted"/>
<gene>
    <name evidence="1" type="ORF">A8926_4914</name>
</gene>
<dbReference type="Proteomes" id="UP000233786">
    <property type="component" value="Unassembled WGS sequence"/>
</dbReference>
<dbReference type="AlphaFoldDB" id="A0A2N3Y253"/>
<comment type="caution">
    <text evidence="1">The sequence shown here is derived from an EMBL/GenBank/DDBJ whole genome shotgun (WGS) entry which is preliminary data.</text>
</comment>
<evidence type="ECO:0000313" key="2">
    <source>
        <dbReference type="Proteomes" id="UP000233786"/>
    </source>
</evidence>
<reference evidence="1" key="1">
    <citation type="submission" date="2017-12" db="EMBL/GenBank/DDBJ databases">
        <title>Sequencing the genomes of 1000 Actinobacteria strains.</title>
        <authorList>
            <person name="Klenk H.-P."/>
        </authorList>
    </citation>
    <scope>NUCLEOTIDE SEQUENCE [LARGE SCALE GENOMIC DNA]</scope>
    <source>
        <strain evidence="1">DSM 44228</strain>
    </source>
</reference>
<dbReference type="STRING" id="994479.GCA_000194155_01518"/>
<accession>A0A2N3Y253</accession>
<protein>
    <submittedName>
        <fullName evidence="1">Uncharacterized protein</fullName>
    </submittedName>
</protein>
<sequence>MLDEESLANSAVEVDRMGVVDGYRAWSATYDEVPNAAFDFDGPVLEIIEALPTGVALDAGPSRPWFPTRRRLPTREFRPRSSGTSNWTTADPLATPSTLLIRFRPGDERTFEPCPRGEHLGRMLNSCLGVTSSWEFSAGSCSA</sequence>
<organism evidence="1 2">
    <name type="scientific">Saccharopolyspora spinosa</name>
    <dbReference type="NCBI Taxonomy" id="60894"/>
    <lineage>
        <taxon>Bacteria</taxon>
        <taxon>Bacillati</taxon>
        <taxon>Actinomycetota</taxon>
        <taxon>Actinomycetes</taxon>
        <taxon>Pseudonocardiales</taxon>
        <taxon>Pseudonocardiaceae</taxon>
        <taxon>Saccharopolyspora</taxon>
    </lineage>
</organism>
<keyword evidence="2" id="KW-1185">Reference proteome</keyword>
<name>A0A2N3Y253_SACSN</name>
<dbReference type="EMBL" id="PJNB01000001">
    <property type="protein sequence ID" value="PKW16999.1"/>
    <property type="molecule type" value="Genomic_DNA"/>
</dbReference>